<reference evidence="4 5" key="1">
    <citation type="journal article" date="2014" name="Genome Announc.">
        <title>Complete Genome Sequence of Ehrlichia muris Strain AS145T, a Model Monocytotropic Ehrlichia Strain.</title>
        <authorList>
            <person name="Thirumalapura N.R."/>
            <person name="Qin X."/>
            <person name="Kuriakose J.A."/>
            <person name="Walker D.H."/>
        </authorList>
    </citation>
    <scope>NUCLEOTIDE SEQUENCE [LARGE SCALE GENOMIC DNA]</scope>
    <source>
        <strain evidence="5">AS154</strain>
    </source>
</reference>
<feature type="compositionally biased region" description="Basic and acidic residues" evidence="3">
    <location>
        <begin position="2753"/>
        <end position="2762"/>
    </location>
</feature>
<dbReference type="PROSITE" id="PS50297">
    <property type="entry name" value="ANK_REP_REGION"/>
    <property type="match status" value="1"/>
</dbReference>
<dbReference type="SMART" id="SM00248">
    <property type="entry name" value="ANK"/>
    <property type="match status" value="12"/>
</dbReference>
<feature type="region of interest" description="Disordered" evidence="3">
    <location>
        <begin position="2753"/>
        <end position="2829"/>
    </location>
</feature>
<dbReference type="HOGENOM" id="CLU_000141_0_0_5"/>
<feature type="compositionally biased region" description="Basic residues" evidence="3">
    <location>
        <begin position="3289"/>
        <end position="3298"/>
    </location>
</feature>
<feature type="region of interest" description="Disordered" evidence="3">
    <location>
        <begin position="3062"/>
        <end position="3086"/>
    </location>
</feature>
<feature type="coiled-coil region" evidence="2">
    <location>
        <begin position="421"/>
        <end position="448"/>
    </location>
</feature>
<keyword evidence="5" id="KW-1185">Reference proteome</keyword>
<dbReference type="PROSITE" id="PS50088">
    <property type="entry name" value="ANK_REPEAT"/>
    <property type="match status" value="2"/>
</dbReference>
<feature type="compositionally biased region" description="Polar residues" evidence="3">
    <location>
        <begin position="2060"/>
        <end position="2091"/>
    </location>
</feature>
<name>V9RA96_9RICK</name>
<dbReference type="PANTHER" id="PTHR24121:SF21">
    <property type="entry name" value="ANKYRIN REPEAT FAMILY PROTEIN"/>
    <property type="match status" value="1"/>
</dbReference>
<protein>
    <submittedName>
        <fullName evidence="4">Uncharacterized protein</fullName>
    </submittedName>
</protein>
<dbReference type="Pfam" id="PF12796">
    <property type="entry name" value="Ank_2"/>
    <property type="match status" value="1"/>
</dbReference>
<dbReference type="OrthoDB" id="7163282at2"/>
<evidence type="ECO:0000313" key="5">
    <source>
        <dbReference type="Proteomes" id="UP000018689"/>
    </source>
</evidence>
<evidence type="ECO:0000256" key="3">
    <source>
        <dbReference type="SAM" id="MobiDB-lite"/>
    </source>
</evidence>
<feature type="region of interest" description="Disordered" evidence="3">
    <location>
        <begin position="3220"/>
        <end position="3298"/>
    </location>
</feature>
<feature type="region of interest" description="Disordered" evidence="3">
    <location>
        <begin position="3007"/>
        <end position="3028"/>
    </location>
</feature>
<proteinExistence type="predicted"/>
<feature type="compositionally biased region" description="Polar residues" evidence="3">
    <location>
        <begin position="2789"/>
        <end position="2800"/>
    </location>
</feature>
<dbReference type="PATRIC" id="fig|1423892.3.peg.430"/>
<feature type="compositionally biased region" description="Basic and acidic residues" evidence="3">
    <location>
        <begin position="3238"/>
        <end position="3249"/>
    </location>
</feature>
<dbReference type="STRING" id="1423892.EMUR_02100"/>
<keyword evidence="1" id="KW-0040">ANK repeat</keyword>
<dbReference type="PANTHER" id="PTHR24121">
    <property type="entry name" value="NO MECHANORECEPTOR POTENTIAL C, ISOFORM D-RELATED"/>
    <property type="match status" value="1"/>
</dbReference>
<dbReference type="InterPro" id="IPR002110">
    <property type="entry name" value="Ankyrin_rpt"/>
</dbReference>
<feature type="repeat" description="ANK" evidence="1">
    <location>
        <begin position="2513"/>
        <end position="2555"/>
    </location>
</feature>
<dbReference type="InterPro" id="IPR036770">
    <property type="entry name" value="Ankyrin_rpt-contain_sf"/>
</dbReference>
<sequence>MEKQYLYNAIKSGDVVSVKNFFESSTNKEISDAIFGNVQGGNGILQYILKRHQHDKRPVNVEIFGEVLRHCSDDVINTKDASGEYPLLLAARTGWQFLCQFQNIHSTRKTKLLKRVNWKVTDNQGRGVLVNAILSDDPECCDLVLKLPDALYHVRARENDNSNILHCLFNNYTAKPEQKAVFNVVLNKIKSLYAGIDNAESSTGFGLNNLLDEKNKLGETPLHLLARSELIGNLEGEIDFDYILKNCNLLARTKNNESVIDLAVKHNNTIILPYILKSAEKSFEKLCYRESLAQQQKLQQQGEQSAQLVIQQEKLLDSEHREEIRRDILYSNLRAACSGEELKIKKLLQDIVKSDESVTKIFDISKIKSKLALEVVLEKRAQLQQEIERLEAGIFDDRDSKKVQEGKALKVRCELDDITIIRSYIDRLAELQRKVKHVRQEINETIKNARLPLSGIVEILGLQVKYQELLKIENAQREVEELLFKKVESQKLMKKELDSQVGKELKVIQQDLQRSRQECLKFIEKVLDDLQQEYRQREIYVEGLDELEKEQKRVMESEGELKQNRRDLQVESVLTNQLLLRDEILNAIHDSQQASQEEEVVLLNSRLKCINALVDITKSILDLEDRIAEIKKLQVELGQVKKQEIVSEFAGTLVNQDSRLLIAKHIVLLDMEMQLQRDIVKQIQTGERVIEKSKGQAIFSGVQVPLLTMSDQELALEERIQGVQRQLLTLRNSSLRTLDKQLSEDKQLSDESVKQLGRQVEEQLKNLSKLKEYENQTQEAINDIQKSQKTGEVVPELHILQEEKKSIEEEYNQRLKIVATLQKEIAGKKKEGIQEILQELKCALFENLDDSNFRTLSNYKRVLGNYSAYDSELVSSIVKGYKRFSNIKECHQYYKRVNDLGIDIGIIKHLIASRDITSIRRTFRGHERSFNQNAFIKEVIKVKDDNFLNDVVAAVGVSRVLDCMINCSEKEGPLNYISPEAFINITHSPYIANSDYQKLSQIFARNGDLFDKVIEETSSRYLIADDIANIIYANRKDPGCTAVMMPKVKRFLFCCVNHDQMKDLESLLKHFPSMIYDTEHGKSLLETASDLENVPLVKHIISVHREMILQAARDHQDDVSHLSENLMKSFDEISAIHHEDVLNILKENAEFIRTLDPSVRSVLVLKVLDNAQKCGNTELLLYCAKVYPELTSKDLDYNYNPARIYETKSNSATISTTPLSQEKSVLKDMFPLSRGNVGQFGILSPYVSIVRSGDIKRFQAEIVDLLNDNVAKYAEKSHGEIGHTVFTLVAALGNVEQWNKLVKGYQGIAQDRKTKNLFVDIGDPLNGNKLSTLLSPFQAAVITCNTPMIKYFIENIKPKELAAVYGDNGDNVFHTMISEDQFNLVEDIIHNGRFPSDILVKAFLQPNKEGVTPFAIAAQKGYKRVCIGFIHEIAQHKNHAKNLMMNEFFVKGIVDSKECDLLKELFNIENYTGRSISKKRLNLTKHKIEGHNLLTYACKVGDEEFIRSLMKYYNEKDLFGVLQEVVDPKLNIKSDILYLFLSNLISRSTDPNVLDKVSRSVVHNANALAAFSVLESASDLSISQKFSIGDIIKKNKSEALRYLIEKKGEDFWLECDQELSHLGLAVCYPDLLGVCCDYLKNNPEIAVGNDVLPYGAMLSNNLELLKQLIERNPALLLAQYDIKTPVYKKIAKQLEGNYKCKLKSSETLCDFAQRENVNPSIVSYLERVFLRYCNNIMDGTNNPVVSESLLRTVAKHADEVMYQYPKLYDYTINQCINCLKSDIFHLVKEDNVKFLHAVAERSYKHAIDVGDKKLQGIIKKMINQINPSNGLSFFQYLAVHGNYDMYNSIKLLCGDINSKTSQKANLAHLCAYSGMKDEEGNFEFENLIKGNKKLAVASDRRGRGILYHAAEGRVQNSKVREEAINLILSEKLDASVEKLPKNKYDEQVFDAIFVSENPEVSNDFLARISTRKRYDFIKQQKNLLHIVKNTSDPSRKEALLSYEYKFANRAEALVGNPEEIDDSSRVSPPVSLQSGITQSGIGAEALPFRAGNPEEIDDSSMVSLQSGITQSGSGAEALPSSQHADLSSSLADGNIASDDDLSEDDVLPESEIVVSKNKKEILDSQNEIESLIQAKGSFDDYTAAIDRAPSASALQLRTLSEEASIAERAVLSGNLDFIKALVNSNKKLNPNITDKDGNTLLHKFVEFLKRNPEKLLDREVYNLFAGLLHNHNFDINCRNKSGETALDMLLELEGSDSTFMESLTRHSRINEYHDKRFSQAKSTFFDYNSTYDLSNEIKESKVLQHKFSDLCYKICSSILSYESVKYKSVADENYKKLRKILNDDVIRKTLANTDSDGNNVFQRLFRDVAAGKIKNDNVRLLELIETVVRCLKDKDPELLQDLLFNNRNLKFENGMETIACVPGTYTLVKTLEELLGKRKISYICDFNSMLVNCAEAGNADLYCYLRESYASIGINNVDIHSNSSLHKAVMTGSKEMVEAVLSTGSNINRKDKDGNTPLHSLLIFMISSPDMVTLKHIELVEFLVSRGASLNVKNRLGILPPQLARFIDNSGKLSERFLGEQVDVLQSLINGRDKYYGIKSQCISNFKNCVQLGQGMKYDDIRFDIIGGILSTSMGGGKLQTTKLLSSGFCQEHSLRTVKFNFSDEDKGYVQSVGKKRNYVVTNGSVKLKLSWKPVVPKGAKEQVVNVIVNSDGSVLLDGQDVKKYGRHGEKIHFDRCCVYLGGIKLEDALRNGRWKEQRSKDSPISQKVKSTDSLDRDHESDDPVGLDPQTSMASHQSLGASALDRDHDADDPVGLDPQTSMASHQSLGASKFTVEENKTLLFPKDHWDMSLSTDKEKTMIESLVSKLPDTLYLPEQKAHFLDARLDLTKYMRAFEVCVNSSDRTGLQGKLKSLCSSYGTMFSRYREALGRLSSEMLKQESVSETCKQILKKYGSDLQSMYMLQGMLKDLSYPENDPSRELVKQVCQDESIKYDNMYKKIYQSVGSSSKFPLTSSESTDSSYKSVYGQSPQLKTVESKDVSAKINVDVSDDGLHNDIITSKVSSLTQGSENIEPEAQGSNSDQSPKKIEAAADDIQKGKKKEQRILMQGLVPRIIKDDKKNDSKKIPTIERSSFSKDVLKFSQSGLNVEQHSGNAVKDLSKRISRSDTDLINPEKGKRSSPICRDEDVLKFSQSGWNFSRCSDDVVKSIQKRWEDNLSQYNSDNDLYRSSSKGMRSPMRSEDVKHKSQDHQGNSNPGLQDVPLTIGGIDQEFVSDASLGSITPLPSPKPKNKSKGQSR</sequence>
<feature type="compositionally biased region" description="Basic and acidic residues" evidence="3">
    <location>
        <begin position="2770"/>
        <end position="2782"/>
    </location>
</feature>
<feature type="compositionally biased region" description="Low complexity" evidence="3">
    <location>
        <begin position="3014"/>
        <end position="3024"/>
    </location>
</feature>
<dbReference type="SUPFAM" id="SSF48403">
    <property type="entry name" value="Ankyrin repeat"/>
    <property type="match status" value="4"/>
</dbReference>
<feature type="region of interest" description="Disordered" evidence="3">
    <location>
        <begin position="2017"/>
        <end position="2036"/>
    </location>
</feature>
<keyword evidence="2" id="KW-0175">Coiled coil</keyword>
<dbReference type="RefSeq" id="WP_024072027.1">
    <property type="nucleotide sequence ID" value="NC_023063.1"/>
</dbReference>
<evidence type="ECO:0000256" key="1">
    <source>
        <dbReference type="PROSITE-ProRule" id="PRU00023"/>
    </source>
</evidence>
<dbReference type="Gene3D" id="1.25.40.20">
    <property type="entry name" value="Ankyrin repeat-containing domain"/>
    <property type="match status" value="4"/>
</dbReference>
<evidence type="ECO:0000313" key="4">
    <source>
        <dbReference type="EMBL" id="AHC39709.1"/>
    </source>
</evidence>
<dbReference type="EMBL" id="CP006917">
    <property type="protein sequence ID" value="AHC39709.1"/>
    <property type="molecule type" value="Genomic_DNA"/>
</dbReference>
<feature type="coiled-coil region" evidence="2">
    <location>
        <begin position="530"/>
        <end position="567"/>
    </location>
</feature>
<dbReference type="KEGG" id="emr:EMUR_02100"/>
<feature type="compositionally biased region" description="Polar residues" evidence="3">
    <location>
        <begin position="2818"/>
        <end position="2829"/>
    </location>
</feature>
<feature type="repeat" description="ANK" evidence="1">
    <location>
        <begin position="2480"/>
        <end position="2512"/>
    </location>
</feature>
<feature type="region of interest" description="Disordered" evidence="3">
    <location>
        <begin position="2050"/>
        <end position="2104"/>
    </location>
</feature>
<dbReference type="Proteomes" id="UP000018689">
    <property type="component" value="Chromosome"/>
</dbReference>
<gene>
    <name evidence="4" type="ORF">EMUR_02100</name>
</gene>
<evidence type="ECO:0000256" key="2">
    <source>
        <dbReference type="SAM" id="Coils"/>
    </source>
</evidence>
<feature type="coiled-coil region" evidence="2">
    <location>
        <begin position="753"/>
        <end position="790"/>
    </location>
</feature>
<feature type="compositionally biased region" description="Polar residues" evidence="3">
    <location>
        <begin position="3220"/>
        <end position="3233"/>
    </location>
</feature>
<accession>V9RA96</accession>
<organism evidence="4 5">
    <name type="scientific">Ehrlichia muris AS145</name>
    <dbReference type="NCBI Taxonomy" id="1423892"/>
    <lineage>
        <taxon>Bacteria</taxon>
        <taxon>Pseudomonadati</taxon>
        <taxon>Pseudomonadota</taxon>
        <taxon>Alphaproteobacteria</taxon>
        <taxon>Rickettsiales</taxon>
        <taxon>Anaplasmataceae</taxon>
        <taxon>Ehrlichia</taxon>
    </lineage>
</organism>